<keyword evidence="6" id="KW-0456">Lyase</keyword>
<keyword evidence="5" id="KW-0460">Magnesium</keyword>
<dbReference type="SFLD" id="SFLDG01014">
    <property type="entry name" value="Terpene_Cyclase_Like_1_N-term"/>
    <property type="match status" value="1"/>
</dbReference>
<evidence type="ECO:0000313" key="10">
    <source>
        <dbReference type="Proteomes" id="UP000026961"/>
    </source>
</evidence>
<dbReference type="FunFam" id="1.10.600.10:FF:000005">
    <property type="entry name" value="Ent-kaur-16-ene synthase, chloroplastic"/>
    <property type="match status" value="1"/>
</dbReference>
<proteinExistence type="inferred from homology"/>
<dbReference type="Gene3D" id="1.50.10.160">
    <property type="match status" value="1"/>
</dbReference>
<dbReference type="Pfam" id="PF03936">
    <property type="entry name" value="Terpene_synth_C"/>
    <property type="match status" value="1"/>
</dbReference>
<dbReference type="InterPro" id="IPR001906">
    <property type="entry name" value="Terpene_synth_N"/>
</dbReference>
<feature type="domain" description="Terpene synthase N-terminal" evidence="7">
    <location>
        <begin position="189"/>
        <end position="361"/>
    </location>
</feature>
<dbReference type="EnsemblPlants" id="OGLUM02G21550.2">
    <property type="protein sequence ID" value="OGLUM02G21550.2"/>
    <property type="gene ID" value="OGLUM02G21550"/>
</dbReference>
<evidence type="ECO:0000256" key="1">
    <source>
        <dbReference type="ARBA" id="ARBA00001946"/>
    </source>
</evidence>
<dbReference type="Gene3D" id="1.10.600.10">
    <property type="entry name" value="Farnesyl Diphosphate Synthase"/>
    <property type="match status" value="2"/>
</dbReference>
<dbReference type="SUPFAM" id="SSF48576">
    <property type="entry name" value="Terpenoid synthases"/>
    <property type="match status" value="1"/>
</dbReference>
<evidence type="ECO:0000313" key="9">
    <source>
        <dbReference type="EnsemblPlants" id="OGLUM02G21550.2"/>
    </source>
</evidence>
<keyword evidence="3" id="KW-0479">Metal-binding</keyword>
<sequence>MLRRTIPRSFTSWDNTKAHKNELHDKIRKQLRDVQLPPSSYDTAWVAMVPVQGSHQTPRFPQSIEWILQNQYDDGSWGTNLPGLVVNKDILLCTLACVVALKRWNTGRHHISRGLNFIGRNFSVAMDEQIVAPVGFNITFSGLLSLATGMGLELPVMQTDIDGIIHFRKIELERAFMAYVSEGLGNLQDWNQVMAYQRKNGSIFNSPSATAATIIHGHNYSGLAYLDFVTSKFGGPVPVMYPQNAYSQLCMVDTLERMGISKSFACEISDILDMTYRLWMHNEEELMLDMRTCAMAFRLLRMHGYDITSDGMAQFVEQSSFDDSIHGYLNDTKALLELYKSSQLRCLEDDLILEEIGSWSARVEYALKCPVYAILERLEQKRNIEQFKTKEQLKIEGFKLLKSGYRGVIPNDEILALAVDEFHSSQSVYQQELQDLNSWVAQTRLDELKFARLMPSITYFSAAAILLPSESARIAWTQNCILTTTVDDFFDGEGSKEEMENLVKLIEKWDGHGEIGFSSECVEILFYAVYNTSKQIAEKAVPLQKRNVVDHIAESWWFTVRGMLTEAEWRMDKYVPTTVEEYMLAAVDSFAVGPIITSAALFVGPELSEEVFRSEEYIHLMNLANTIGRLLNDMQTYEKEIKMGKVNSVMLHALSHSGGGGRGSPEASMEEAKREMRRILQGCRFELLRLVTRDAGVVPPPCRKLFWLMSKVLHFVYMEKDRYFTAEGMMASANAVILDPLQVTLPPSDSGTLCDLLRLVTRDGGVVPPPCRKLFWFMSKVLHFVYMEKDGYFTANGIMASANAVILDPLQVTLLPSGLGTL</sequence>
<dbReference type="InterPro" id="IPR008930">
    <property type="entry name" value="Terpenoid_cyclase/PrenylTrfase"/>
</dbReference>
<dbReference type="GO" id="GO:0016102">
    <property type="term" value="P:diterpenoid biosynthetic process"/>
    <property type="evidence" value="ECO:0007669"/>
    <property type="project" value="TreeGrafter"/>
</dbReference>
<dbReference type="AlphaFoldDB" id="A0A0D9YTX8"/>
<dbReference type="GO" id="GO:0010333">
    <property type="term" value="F:terpene synthase activity"/>
    <property type="evidence" value="ECO:0007669"/>
    <property type="project" value="InterPro"/>
</dbReference>
<dbReference type="GO" id="GO:0006952">
    <property type="term" value="P:defense response"/>
    <property type="evidence" value="ECO:0007669"/>
    <property type="project" value="UniProtKB-KW"/>
</dbReference>
<dbReference type="PANTHER" id="PTHR31739:SF17">
    <property type="entry name" value="ENT-SANDARACOPIMARA-8(14),15-DIENE SYNTHASE, CHLOROPLASTIC"/>
    <property type="match status" value="1"/>
</dbReference>
<dbReference type="PANTHER" id="PTHR31739">
    <property type="entry name" value="ENT-COPALYL DIPHOSPHATE SYNTHASE, CHLOROPLASTIC"/>
    <property type="match status" value="1"/>
</dbReference>
<dbReference type="InterPro" id="IPR050148">
    <property type="entry name" value="Terpene_synthase-like"/>
</dbReference>
<dbReference type="InterPro" id="IPR005630">
    <property type="entry name" value="Terpene_synthase_metal-bd"/>
</dbReference>
<name>A0A0D9YTX8_9ORYZ</name>
<evidence type="ECO:0000256" key="3">
    <source>
        <dbReference type="ARBA" id="ARBA00022723"/>
    </source>
</evidence>
<dbReference type="InterPro" id="IPR036965">
    <property type="entry name" value="Terpene_synth_N_sf"/>
</dbReference>
<dbReference type="SUPFAM" id="SSF48239">
    <property type="entry name" value="Terpenoid cyclases/Protein prenyltransferases"/>
    <property type="match status" value="2"/>
</dbReference>
<dbReference type="Pfam" id="PF01397">
    <property type="entry name" value="Terpene_synth"/>
    <property type="match status" value="1"/>
</dbReference>
<evidence type="ECO:0000256" key="6">
    <source>
        <dbReference type="ARBA" id="ARBA00023239"/>
    </source>
</evidence>
<dbReference type="Gramene" id="OGLUM02G21550.2">
    <property type="protein sequence ID" value="OGLUM02G21550.2"/>
    <property type="gene ID" value="OGLUM02G21550"/>
</dbReference>
<keyword evidence="10" id="KW-1185">Reference proteome</keyword>
<evidence type="ECO:0000256" key="5">
    <source>
        <dbReference type="ARBA" id="ARBA00022842"/>
    </source>
</evidence>
<reference evidence="9" key="1">
    <citation type="submission" date="2015-04" db="UniProtKB">
        <authorList>
            <consortium name="EnsemblPlants"/>
        </authorList>
    </citation>
    <scope>IDENTIFICATION</scope>
</reference>
<keyword evidence="4" id="KW-0611">Plant defense</keyword>
<dbReference type="GO" id="GO:0000287">
    <property type="term" value="F:magnesium ion binding"/>
    <property type="evidence" value="ECO:0007669"/>
    <property type="project" value="InterPro"/>
</dbReference>
<evidence type="ECO:0000256" key="4">
    <source>
        <dbReference type="ARBA" id="ARBA00022821"/>
    </source>
</evidence>
<evidence type="ECO:0000259" key="7">
    <source>
        <dbReference type="Pfam" id="PF01397"/>
    </source>
</evidence>
<dbReference type="InterPro" id="IPR008949">
    <property type="entry name" value="Isoprenoid_synthase_dom_sf"/>
</dbReference>
<comment type="cofactor">
    <cofactor evidence="1">
        <name>Mg(2+)</name>
        <dbReference type="ChEBI" id="CHEBI:18420"/>
    </cofactor>
</comment>
<evidence type="ECO:0000256" key="2">
    <source>
        <dbReference type="ARBA" id="ARBA00006333"/>
    </source>
</evidence>
<accession>A0A0D9YTX8</accession>
<dbReference type="Proteomes" id="UP000026961">
    <property type="component" value="Chromosome 2"/>
</dbReference>
<organism evidence="9">
    <name type="scientific">Oryza glumipatula</name>
    <dbReference type="NCBI Taxonomy" id="40148"/>
    <lineage>
        <taxon>Eukaryota</taxon>
        <taxon>Viridiplantae</taxon>
        <taxon>Streptophyta</taxon>
        <taxon>Embryophyta</taxon>
        <taxon>Tracheophyta</taxon>
        <taxon>Spermatophyta</taxon>
        <taxon>Magnoliopsida</taxon>
        <taxon>Liliopsida</taxon>
        <taxon>Poales</taxon>
        <taxon>Poaceae</taxon>
        <taxon>BOP clade</taxon>
        <taxon>Oryzoideae</taxon>
        <taxon>Oryzeae</taxon>
        <taxon>Oryzinae</taxon>
        <taxon>Oryza</taxon>
    </lineage>
</organism>
<dbReference type="Gene3D" id="1.50.10.130">
    <property type="entry name" value="Terpene synthase, N-terminal domain"/>
    <property type="match status" value="1"/>
</dbReference>
<dbReference type="FunFam" id="1.50.10.160:FF:000002">
    <property type="entry name" value="cis-abienol synthase, chloroplastic"/>
    <property type="match status" value="1"/>
</dbReference>
<protein>
    <submittedName>
        <fullName evidence="9">Uncharacterized protein</fullName>
    </submittedName>
</protein>
<evidence type="ECO:0000259" key="8">
    <source>
        <dbReference type="Pfam" id="PF03936"/>
    </source>
</evidence>
<comment type="similarity">
    <text evidence="2">Belongs to the terpene synthase family.</text>
</comment>
<feature type="domain" description="Terpene synthase metal-binding" evidence="8">
    <location>
        <begin position="444"/>
        <end position="678"/>
    </location>
</feature>
<reference evidence="9" key="2">
    <citation type="submission" date="2018-05" db="EMBL/GenBank/DDBJ databases">
        <title>OgluRS3 (Oryza glumaepatula Reference Sequence Version 3).</title>
        <authorList>
            <person name="Zhang J."/>
            <person name="Kudrna D."/>
            <person name="Lee S."/>
            <person name="Talag J."/>
            <person name="Welchert J."/>
            <person name="Wing R.A."/>
        </authorList>
    </citation>
    <scope>NUCLEOTIDE SEQUENCE [LARGE SCALE GENOMIC DNA]</scope>
</reference>